<proteinExistence type="inferred from homology"/>
<keyword evidence="4 7" id="KW-0472">Membrane</keyword>
<feature type="compositionally biased region" description="Basic and acidic residues" evidence="6">
    <location>
        <begin position="314"/>
        <end position="323"/>
    </location>
</feature>
<reference evidence="9 10" key="1">
    <citation type="submission" date="2018-12" db="EMBL/GenBank/DDBJ databases">
        <title>Draft genome sequence of Xylaria grammica IHI A82.</title>
        <authorList>
            <person name="Buettner E."/>
            <person name="Kellner H."/>
        </authorList>
    </citation>
    <scope>NUCLEOTIDE SEQUENCE [LARGE SCALE GENOMIC DNA]</scope>
    <source>
        <strain evidence="9 10">IHI A82</strain>
    </source>
</reference>
<dbReference type="EMBL" id="RYZI01000021">
    <property type="protein sequence ID" value="RWA13676.1"/>
    <property type="molecule type" value="Genomic_DNA"/>
</dbReference>
<evidence type="ECO:0000313" key="9">
    <source>
        <dbReference type="EMBL" id="RWA13676.1"/>
    </source>
</evidence>
<dbReference type="InterPro" id="IPR049326">
    <property type="entry name" value="Rhodopsin_dom_fungi"/>
</dbReference>
<comment type="subcellular location">
    <subcellularLocation>
        <location evidence="1">Membrane</location>
        <topology evidence="1">Multi-pass membrane protein</topology>
    </subcellularLocation>
</comment>
<evidence type="ECO:0000256" key="3">
    <source>
        <dbReference type="ARBA" id="ARBA00022989"/>
    </source>
</evidence>
<dbReference type="PANTHER" id="PTHR33048:SF47">
    <property type="entry name" value="INTEGRAL MEMBRANE PROTEIN-RELATED"/>
    <property type="match status" value="1"/>
</dbReference>
<dbReference type="InterPro" id="IPR052337">
    <property type="entry name" value="SAT4-like"/>
</dbReference>
<comment type="caution">
    <text evidence="9">The sequence shown here is derived from an EMBL/GenBank/DDBJ whole genome shotgun (WGS) entry which is preliminary data.</text>
</comment>
<name>A0A439DGY6_9PEZI</name>
<feature type="transmembrane region" description="Helical" evidence="7">
    <location>
        <begin position="245"/>
        <end position="270"/>
    </location>
</feature>
<dbReference type="AlphaFoldDB" id="A0A439DGY6"/>
<feature type="transmembrane region" description="Helical" evidence="7">
    <location>
        <begin position="135"/>
        <end position="156"/>
    </location>
</feature>
<dbReference type="STRING" id="363999.A0A439DGY6"/>
<feature type="compositionally biased region" description="Basic and acidic residues" evidence="6">
    <location>
        <begin position="341"/>
        <end position="350"/>
    </location>
</feature>
<evidence type="ECO:0000256" key="1">
    <source>
        <dbReference type="ARBA" id="ARBA00004141"/>
    </source>
</evidence>
<dbReference type="PANTHER" id="PTHR33048">
    <property type="entry name" value="PTH11-LIKE INTEGRAL MEMBRANE PROTEIN (AFU_ORTHOLOGUE AFUA_5G11245)"/>
    <property type="match status" value="1"/>
</dbReference>
<dbReference type="Proteomes" id="UP000286045">
    <property type="component" value="Unassembled WGS sequence"/>
</dbReference>
<feature type="transmembrane region" description="Helical" evidence="7">
    <location>
        <begin position="56"/>
        <end position="78"/>
    </location>
</feature>
<feature type="transmembrane region" description="Helical" evidence="7">
    <location>
        <begin position="25"/>
        <end position="44"/>
    </location>
</feature>
<accession>A0A439DGY6</accession>
<sequence length="357" mass="39679">MNSDLHQAPVLAPAGDIGNHVIPEFIVALAGVIGFFAIAARLFARYIMAKLGLPDVLLVIALLFYIPLLYNGYEAAIYPGLGVHTWQFNPELNANSHFSFKLGTISFGISIAFTKVAILLDWLQIFVPIGTRNALFWILHLMIWSNAIFYFVGSFIDGFRCGTGASTAECTNRVQSYIFASGIINVLSDITILIVPHWVVWKLNMSKAQKKGVSLLFMIGFLATCSAVARLVYVDIVYITGDVLYYSIIINLWAIAEQTFGFLVIGVPALPTVFHKFKWAQRFCSQFTSRPRLTSNRSGDCERGATWPNSSARGRRDPWDTDTRALVTGEEGEYIPLPDQAHLREERERPSTSTGGI</sequence>
<keyword evidence="10" id="KW-1185">Reference proteome</keyword>
<evidence type="ECO:0000259" key="8">
    <source>
        <dbReference type="Pfam" id="PF20684"/>
    </source>
</evidence>
<protein>
    <recommendedName>
        <fullName evidence="8">Rhodopsin domain-containing protein</fullName>
    </recommendedName>
</protein>
<evidence type="ECO:0000256" key="4">
    <source>
        <dbReference type="ARBA" id="ARBA00023136"/>
    </source>
</evidence>
<evidence type="ECO:0000256" key="2">
    <source>
        <dbReference type="ARBA" id="ARBA00022692"/>
    </source>
</evidence>
<evidence type="ECO:0000256" key="7">
    <source>
        <dbReference type="SAM" id="Phobius"/>
    </source>
</evidence>
<feature type="region of interest" description="Disordered" evidence="6">
    <location>
        <begin position="291"/>
        <end position="357"/>
    </location>
</feature>
<feature type="transmembrane region" description="Helical" evidence="7">
    <location>
        <begin position="176"/>
        <end position="201"/>
    </location>
</feature>
<evidence type="ECO:0000256" key="6">
    <source>
        <dbReference type="SAM" id="MobiDB-lite"/>
    </source>
</evidence>
<keyword evidence="2 7" id="KW-0812">Transmembrane</keyword>
<evidence type="ECO:0000313" key="10">
    <source>
        <dbReference type="Proteomes" id="UP000286045"/>
    </source>
</evidence>
<comment type="similarity">
    <text evidence="5">Belongs to the SAT4 family.</text>
</comment>
<dbReference type="GO" id="GO:0016020">
    <property type="term" value="C:membrane"/>
    <property type="evidence" value="ECO:0007669"/>
    <property type="project" value="UniProtKB-SubCell"/>
</dbReference>
<feature type="transmembrane region" description="Helical" evidence="7">
    <location>
        <begin position="98"/>
        <end position="123"/>
    </location>
</feature>
<gene>
    <name evidence="9" type="ORF">EKO27_g1418</name>
</gene>
<organism evidence="9 10">
    <name type="scientific">Xylaria grammica</name>
    <dbReference type="NCBI Taxonomy" id="363999"/>
    <lineage>
        <taxon>Eukaryota</taxon>
        <taxon>Fungi</taxon>
        <taxon>Dikarya</taxon>
        <taxon>Ascomycota</taxon>
        <taxon>Pezizomycotina</taxon>
        <taxon>Sordariomycetes</taxon>
        <taxon>Xylariomycetidae</taxon>
        <taxon>Xylariales</taxon>
        <taxon>Xylariaceae</taxon>
        <taxon>Xylaria</taxon>
    </lineage>
</organism>
<dbReference type="Pfam" id="PF20684">
    <property type="entry name" value="Fung_rhodopsin"/>
    <property type="match status" value="1"/>
</dbReference>
<feature type="transmembrane region" description="Helical" evidence="7">
    <location>
        <begin position="213"/>
        <end position="233"/>
    </location>
</feature>
<evidence type="ECO:0000256" key="5">
    <source>
        <dbReference type="ARBA" id="ARBA00038359"/>
    </source>
</evidence>
<keyword evidence="3 7" id="KW-1133">Transmembrane helix</keyword>
<feature type="domain" description="Rhodopsin" evidence="8">
    <location>
        <begin position="40"/>
        <end position="275"/>
    </location>
</feature>